<comment type="caution">
    <text evidence="8">The sequence shown here is derived from an EMBL/GenBank/DDBJ whole genome shotgun (WGS) entry which is preliminary data.</text>
</comment>
<keyword evidence="1 5" id="KW-0699">rRNA-binding</keyword>
<dbReference type="InterPro" id="IPR001021">
    <property type="entry name" value="Ribosomal_bL25_long"/>
</dbReference>
<dbReference type="EMBL" id="JACHGJ010000001">
    <property type="protein sequence ID" value="MBB6479020.1"/>
    <property type="molecule type" value="Genomic_DNA"/>
</dbReference>
<dbReference type="RefSeq" id="WP_184743690.1">
    <property type="nucleotide sequence ID" value="NZ_JACHGJ010000001.1"/>
</dbReference>
<comment type="subunit">
    <text evidence="5">Part of the 50S ribosomal subunit; part of the 5S rRNA/L5/L18/L25 subcomplex. Contacts the 5S rRNA. Binds to the 5S rRNA independently of L5 and L18.</text>
</comment>
<dbReference type="Gene3D" id="2.40.240.10">
    <property type="entry name" value="Ribosomal Protein L25, Chain P"/>
    <property type="match status" value="1"/>
</dbReference>
<evidence type="ECO:0000256" key="2">
    <source>
        <dbReference type="ARBA" id="ARBA00022884"/>
    </source>
</evidence>
<evidence type="ECO:0000259" key="7">
    <source>
        <dbReference type="Pfam" id="PF14693"/>
    </source>
</evidence>
<dbReference type="Pfam" id="PF01386">
    <property type="entry name" value="Ribosomal_L25p"/>
    <property type="match status" value="1"/>
</dbReference>
<protein>
    <recommendedName>
        <fullName evidence="5">Large ribosomal subunit protein bL25</fullName>
    </recommendedName>
    <alternativeName>
        <fullName evidence="5">General stress protein CTC</fullName>
    </alternativeName>
</protein>
<dbReference type="InterPro" id="IPR020930">
    <property type="entry name" value="Ribosomal_uL5_bac-type"/>
</dbReference>
<dbReference type="AlphaFoldDB" id="A0A841R7K3"/>
<dbReference type="InterPro" id="IPR011035">
    <property type="entry name" value="Ribosomal_bL25/Gln-tRNA_synth"/>
</dbReference>
<dbReference type="InterPro" id="IPR037121">
    <property type="entry name" value="Ribosomal_bL25_C"/>
</dbReference>
<reference evidence="8 9" key="1">
    <citation type="submission" date="2020-08" db="EMBL/GenBank/DDBJ databases">
        <title>Genomic Encyclopedia of Type Strains, Phase IV (KMG-IV): sequencing the most valuable type-strain genomes for metagenomic binning, comparative biology and taxonomic classification.</title>
        <authorList>
            <person name="Goeker M."/>
        </authorList>
    </citation>
    <scope>NUCLEOTIDE SEQUENCE [LARGE SCALE GENOMIC DNA]</scope>
    <source>
        <strain evidence="8 9">DSM 2461</strain>
    </source>
</reference>
<dbReference type="Pfam" id="PF14693">
    <property type="entry name" value="Ribosomal_TL5_C"/>
    <property type="match status" value="1"/>
</dbReference>
<evidence type="ECO:0000256" key="1">
    <source>
        <dbReference type="ARBA" id="ARBA00022730"/>
    </source>
</evidence>
<dbReference type="GO" id="GO:0003735">
    <property type="term" value="F:structural constituent of ribosome"/>
    <property type="evidence" value="ECO:0007669"/>
    <property type="project" value="InterPro"/>
</dbReference>
<gene>
    <name evidence="5" type="primary">rplY</name>
    <name evidence="5" type="synonym">ctc</name>
    <name evidence="8" type="ORF">HNR50_000653</name>
</gene>
<dbReference type="GO" id="GO:0006412">
    <property type="term" value="P:translation"/>
    <property type="evidence" value="ECO:0007669"/>
    <property type="project" value="UniProtKB-UniRule"/>
</dbReference>
<keyword evidence="2 5" id="KW-0694">RNA-binding</keyword>
<keyword evidence="4 5" id="KW-0687">Ribonucleoprotein</keyword>
<evidence type="ECO:0000256" key="5">
    <source>
        <dbReference type="HAMAP-Rule" id="MF_01334"/>
    </source>
</evidence>
<evidence type="ECO:0000313" key="9">
    <source>
        <dbReference type="Proteomes" id="UP000587760"/>
    </source>
</evidence>
<dbReference type="Proteomes" id="UP000587760">
    <property type="component" value="Unassembled WGS sequence"/>
</dbReference>
<evidence type="ECO:0000256" key="3">
    <source>
        <dbReference type="ARBA" id="ARBA00022980"/>
    </source>
</evidence>
<comment type="similarity">
    <text evidence="5">Belongs to the bacterial ribosomal protein bL25 family. CTC subfamily.</text>
</comment>
<dbReference type="InterPro" id="IPR020056">
    <property type="entry name" value="Rbsml_bL25/Gln-tRNA_synth_N"/>
</dbReference>
<dbReference type="PANTHER" id="PTHR33284:SF1">
    <property type="entry name" value="RIBOSOMAL PROTEIN L25_GLN-TRNA SYNTHETASE, ANTI-CODON-BINDING DOMAIN-CONTAINING PROTEIN"/>
    <property type="match status" value="1"/>
</dbReference>
<organism evidence="8 9">
    <name type="scientific">Spirochaeta isovalerica</name>
    <dbReference type="NCBI Taxonomy" id="150"/>
    <lineage>
        <taxon>Bacteria</taxon>
        <taxon>Pseudomonadati</taxon>
        <taxon>Spirochaetota</taxon>
        <taxon>Spirochaetia</taxon>
        <taxon>Spirochaetales</taxon>
        <taxon>Spirochaetaceae</taxon>
        <taxon>Spirochaeta</taxon>
    </lineage>
</organism>
<keyword evidence="9" id="KW-1185">Reference proteome</keyword>
<dbReference type="CDD" id="cd00495">
    <property type="entry name" value="Ribosomal_L25_TL5_CTC"/>
    <property type="match status" value="1"/>
</dbReference>
<evidence type="ECO:0000313" key="8">
    <source>
        <dbReference type="EMBL" id="MBB6479020.1"/>
    </source>
</evidence>
<evidence type="ECO:0000256" key="4">
    <source>
        <dbReference type="ARBA" id="ARBA00023274"/>
    </source>
</evidence>
<accession>A0A841R7K3</accession>
<dbReference type="Gene3D" id="2.170.120.20">
    <property type="entry name" value="Ribosomal protein L25, beta domain"/>
    <property type="match status" value="1"/>
</dbReference>
<dbReference type="SUPFAM" id="SSF50715">
    <property type="entry name" value="Ribosomal protein L25-like"/>
    <property type="match status" value="1"/>
</dbReference>
<dbReference type="InterPro" id="IPR020057">
    <property type="entry name" value="Ribosomal_bL25_b-dom"/>
</dbReference>
<feature type="domain" description="Large ribosomal subunit protein bL25 beta" evidence="7">
    <location>
        <begin position="99"/>
        <end position="182"/>
    </location>
</feature>
<dbReference type="NCBIfam" id="TIGR00731">
    <property type="entry name" value="bL25_bact_ctc"/>
    <property type="match status" value="1"/>
</dbReference>
<dbReference type="InterPro" id="IPR029751">
    <property type="entry name" value="Ribosomal_L25_dom"/>
</dbReference>
<proteinExistence type="inferred from homology"/>
<feature type="domain" description="Large ribosomal subunit protein bL25 L25" evidence="6">
    <location>
        <begin position="6"/>
        <end position="91"/>
    </location>
</feature>
<dbReference type="PANTHER" id="PTHR33284">
    <property type="entry name" value="RIBOSOMAL PROTEIN L25/GLN-TRNA SYNTHETASE, ANTI-CODON-BINDING DOMAIN-CONTAINING PROTEIN"/>
    <property type="match status" value="1"/>
</dbReference>
<name>A0A841R7K3_9SPIO</name>
<keyword evidence="3 5" id="KW-0689">Ribosomal protein</keyword>
<evidence type="ECO:0000259" key="6">
    <source>
        <dbReference type="Pfam" id="PF01386"/>
    </source>
</evidence>
<comment type="function">
    <text evidence="5">This is one of the proteins that binds to the 5S RNA in the ribosome where it forms part of the central protuberance.</text>
</comment>
<dbReference type="GO" id="GO:0008097">
    <property type="term" value="F:5S rRNA binding"/>
    <property type="evidence" value="ECO:0007669"/>
    <property type="project" value="InterPro"/>
</dbReference>
<dbReference type="HAMAP" id="MF_01334">
    <property type="entry name" value="Ribosomal_bL25_CTC"/>
    <property type="match status" value="1"/>
</dbReference>
<sequence>MEHKTLSVELRNEFGKGPAGRMRSEGKIPAVIYGAHDNRNITVNEREFTKKFKTISENTIITLDFGKDSCEVLIKDFQEDIVRSRIDHLDFYEIEKGKKLKTHVPVVLTGNSPGVKEGGILVQKISEVEVECLPKDLPEQIEVNLDGLDVGHSIHVGDIAGISGVTIMASENQTIVVVNHPKGTTAASTEEDEEEVVAGEEE</sequence>
<dbReference type="GO" id="GO:0022625">
    <property type="term" value="C:cytosolic large ribosomal subunit"/>
    <property type="evidence" value="ECO:0007669"/>
    <property type="project" value="TreeGrafter"/>
</dbReference>